<dbReference type="AlphaFoldDB" id="A0A0L7QYF3"/>
<evidence type="ECO:0000256" key="9">
    <source>
        <dbReference type="ARBA" id="ARBA00023002"/>
    </source>
</evidence>
<evidence type="ECO:0000256" key="6">
    <source>
        <dbReference type="ARBA" id="ARBA00022723"/>
    </source>
</evidence>
<dbReference type="InterPro" id="IPR001128">
    <property type="entry name" value="Cyt_P450"/>
</dbReference>
<protein>
    <submittedName>
        <fullName evidence="13">Cytochrome P450 6a9</fullName>
    </submittedName>
</protein>
<evidence type="ECO:0000256" key="11">
    <source>
        <dbReference type="ARBA" id="ARBA00023033"/>
    </source>
</evidence>
<reference evidence="13 14" key="1">
    <citation type="submission" date="2015-07" db="EMBL/GenBank/DDBJ databases">
        <title>The genome of Habropoda laboriosa.</title>
        <authorList>
            <person name="Pan H."/>
            <person name="Kapheim K."/>
        </authorList>
    </citation>
    <scope>NUCLEOTIDE SEQUENCE [LARGE SCALE GENOMIC DNA]</scope>
    <source>
        <strain evidence="13">0110345459</strain>
    </source>
</reference>
<feature type="non-terminal residue" evidence="13">
    <location>
        <position position="1"/>
    </location>
</feature>
<evidence type="ECO:0000256" key="10">
    <source>
        <dbReference type="ARBA" id="ARBA00023004"/>
    </source>
</evidence>
<dbReference type="Pfam" id="PF00067">
    <property type="entry name" value="p450"/>
    <property type="match status" value="1"/>
</dbReference>
<proteinExistence type="inferred from homology"/>
<dbReference type="STRING" id="597456.A0A0L7QYF3"/>
<keyword evidence="14" id="KW-1185">Reference proteome</keyword>
<keyword evidence="12" id="KW-0472">Membrane</keyword>
<sequence>FFRNVVKDTINYRKENNIIRHDFIDRLIELKQHSGKIENVGRVHKMTDALLTSQAFVFFVAGFKTSSSAMAHALYESAQNQGIQDKLREEIRESVEKHGRIITYEQIKEMKYMDKVMKACLPLLNAQRQVPVHHVARRSGEFPRPSVDDIHFILITLNILSPPVTDDHRSPVIGEQRGSQDVKVQFII</sequence>
<evidence type="ECO:0000256" key="7">
    <source>
        <dbReference type="ARBA" id="ARBA00022824"/>
    </source>
</evidence>
<dbReference type="InterPro" id="IPR036396">
    <property type="entry name" value="Cyt_P450_sf"/>
</dbReference>
<comment type="similarity">
    <text evidence="4">Belongs to the cytochrome P450 family.</text>
</comment>
<evidence type="ECO:0000256" key="8">
    <source>
        <dbReference type="ARBA" id="ARBA00022848"/>
    </source>
</evidence>
<dbReference type="GO" id="GO:0004497">
    <property type="term" value="F:monooxygenase activity"/>
    <property type="evidence" value="ECO:0007669"/>
    <property type="project" value="UniProtKB-KW"/>
</dbReference>
<keyword evidence="8" id="KW-0492">Microsome</keyword>
<dbReference type="InterPro" id="IPR050476">
    <property type="entry name" value="Insect_CytP450_Detox"/>
</dbReference>
<keyword evidence="11" id="KW-0503">Monooxygenase</keyword>
<evidence type="ECO:0000313" key="13">
    <source>
        <dbReference type="EMBL" id="KOC63619.1"/>
    </source>
</evidence>
<accession>A0A0L7QYF3</accession>
<comment type="subcellular location">
    <subcellularLocation>
        <location evidence="3">Endoplasmic reticulum membrane</location>
        <topology evidence="3">Peripheral membrane protein</topology>
    </subcellularLocation>
    <subcellularLocation>
        <location evidence="2">Microsome membrane</location>
        <topology evidence="2">Peripheral membrane protein</topology>
    </subcellularLocation>
</comment>
<keyword evidence="6" id="KW-0479">Metal-binding</keyword>
<evidence type="ECO:0000256" key="4">
    <source>
        <dbReference type="ARBA" id="ARBA00010617"/>
    </source>
</evidence>
<dbReference type="GO" id="GO:0016705">
    <property type="term" value="F:oxidoreductase activity, acting on paired donors, with incorporation or reduction of molecular oxygen"/>
    <property type="evidence" value="ECO:0007669"/>
    <property type="project" value="InterPro"/>
</dbReference>
<gene>
    <name evidence="13" type="ORF">WH47_03172</name>
</gene>
<evidence type="ECO:0000256" key="1">
    <source>
        <dbReference type="ARBA" id="ARBA00001971"/>
    </source>
</evidence>
<dbReference type="Proteomes" id="UP000053825">
    <property type="component" value="Unassembled WGS sequence"/>
</dbReference>
<dbReference type="GO" id="GO:0005789">
    <property type="term" value="C:endoplasmic reticulum membrane"/>
    <property type="evidence" value="ECO:0007669"/>
    <property type="project" value="UniProtKB-SubCell"/>
</dbReference>
<name>A0A0L7QYF3_9HYME</name>
<keyword evidence="10" id="KW-0408">Iron</keyword>
<evidence type="ECO:0000313" key="14">
    <source>
        <dbReference type="Proteomes" id="UP000053825"/>
    </source>
</evidence>
<dbReference type="SUPFAM" id="SSF48264">
    <property type="entry name" value="Cytochrome P450"/>
    <property type="match status" value="1"/>
</dbReference>
<dbReference type="GO" id="GO:0005506">
    <property type="term" value="F:iron ion binding"/>
    <property type="evidence" value="ECO:0007669"/>
    <property type="project" value="InterPro"/>
</dbReference>
<evidence type="ECO:0000256" key="3">
    <source>
        <dbReference type="ARBA" id="ARBA00004406"/>
    </source>
</evidence>
<evidence type="ECO:0000256" key="12">
    <source>
        <dbReference type="ARBA" id="ARBA00023136"/>
    </source>
</evidence>
<dbReference type="PANTHER" id="PTHR24292:SF54">
    <property type="entry name" value="CYP9F3-RELATED"/>
    <property type="match status" value="1"/>
</dbReference>
<evidence type="ECO:0000256" key="5">
    <source>
        <dbReference type="ARBA" id="ARBA00022617"/>
    </source>
</evidence>
<dbReference type="GO" id="GO:0020037">
    <property type="term" value="F:heme binding"/>
    <property type="evidence" value="ECO:0007669"/>
    <property type="project" value="InterPro"/>
</dbReference>
<dbReference type="EMBL" id="KQ414691">
    <property type="protein sequence ID" value="KOC63619.1"/>
    <property type="molecule type" value="Genomic_DNA"/>
</dbReference>
<dbReference type="Gene3D" id="1.10.630.10">
    <property type="entry name" value="Cytochrome P450"/>
    <property type="match status" value="1"/>
</dbReference>
<comment type="cofactor">
    <cofactor evidence="1">
        <name>heme</name>
        <dbReference type="ChEBI" id="CHEBI:30413"/>
    </cofactor>
</comment>
<evidence type="ECO:0000256" key="2">
    <source>
        <dbReference type="ARBA" id="ARBA00004174"/>
    </source>
</evidence>
<dbReference type="OrthoDB" id="7574487at2759"/>
<keyword evidence="9" id="KW-0560">Oxidoreductase</keyword>
<keyword evidence="5" id="KW-0349">Heme</keyword>
<keyword evidence="7" id="KW-0256">Endoplasmic reticulum</keyword>
<dbReference type="PANTHER" id="PTHR24292">
    <property type="entry name" value="CYTOCHROME P450"/>
    <property type="match status" value="1"/>
</dbReference>
<organism evidence="13 14">
    <name type="scientific">Habropoda laboriosa</name>
    <dbReference type="NCBI Taxonomy" id="597456"/>
    <lineage>
        <taxon>Eukaryota</taxon>
        <taxon>Metazoa</taxon>
        <taxon>Ecdysozoa</taxon>
        <taxon>Arthropoda</taxon>
        <taxon>Hexapoda</taxon>
        <taxon>Insecta</taxon>
        <taxon>Pterygota</taxon>
        <taxon>Neoptera</taxon>
        <taxon>Endopterygota</taxon>
        <taxon>Hymenoptera</taxon>
        <taxon>Apocrita</taxon>
        <taxon>Aculeata</taxon>
        <taxon>Apoidea</taxon>
        <taxon>Anthophila</taxon>
        <taxon>Apidae</taxon>
        <taxon>Habropoda</taxon>
    </lineage>
</organism>